<dbReference type="PANTHER" id="PTHR37419:SF1">
    <property type="entry name" value="SERINE_THREONINE-PROTEIN KINASE TOXIN HIPA"/>
    <property type="match status" value="1"/>
</dbReference>
<dbReference type="InterPro" id="IPR017508">
    <property type="entry name" value="HipA_N1"/>
</dbReference>
<keyword evidence="2" id="KW-0808">Transferase</keyword>
<feature type="domain" description="HipA-like C-terminal" evidence="4">
    <location>
        <begin position="143"/>
        <end position="393"/>
    </location>
</feature>
<organism evidence="6 7">
    <name type="scientific">Glycomyces rhizosphaerae</name>
    <dbReference type="NCBI Taxonomy" id="2054422"/>
    <lineage>
        <taxon>Bacteria</taxon>
        <taxon>Bacillati</taxon>
        <taxon>Actinomycetota</taxon>
        <taxon>Actinomycetes</taxon>
        <taxon>Glycomycetales</taxon>
        <taxon>Glycomycetaceae</taxon>
        <taxon>Glycomyces</taxon>
    </lineage>
</organism>
<keyword evidence="3" id="KW-0418">Kinase</keyword>
<evidence type="ECO:0000256" key="3">
    <source>
        <dbReference type="ARBA" id="ARBA00022777"/>
    </source>
</evidence>
<gene>
    <name evidence="6" type="ORF">ACFO8M_18060</name>
</gene>
<dbReference type="Pfam" id="PF07804">
    <property type="entry name" value="HipA_C"/>
    <property type="match status" value="1"/>
</dbReference>
<evidence type="ECO:0000256" key="1">
    <source>
        <dbReference type="ARBA" id="ARBA00010164"/>
    </source>
</evidence>
<protein>
    <submittedName>
        <fullName evidence="6">Type II toxin-antitoxin system HipA family toxin</fullName>
    </submittedName>
</protein>
<dbReference type="RefSeq" id="WP_387978095.1">
    <property type="nucleotide sequence ID" value="NZ_JBHRWO010000015.1"/>
</dbReference>
<reference evidence="7" key="1">
    <citation type="journal article" date="2019" name="Int. J. Syst. Evol. Microbiol.">
        <title>The Global Catalogue of Microorganisms (GCM) 10K type strain sequencing project: providing services to taxonomists for standard genome sequencing and annotation.</title>
        <authorList>
            <consortium name="The Broad Institute Genomics Platform"/>
            <consortium name="The Broad Institute Genome Sequencing Center for Infectious Disease"/>
            <person name="Wu L."/>
            <person name="Ma J."/>
        </authorList>
    </citation>
    <scope>NUCLEOTIDE SEQUENCE [LARGE SCALE GENOMIC DNA]</scope>
    <source>
        <strain evidence="7">CGMCC 4.7396</strain>
    </source>
</reference>
<dbReference type="Pfam" id="PF13657">
    <property type="entry name" value="Couple_hipA"/>
    <property type="match status" value="1"/>
</dbReference>
<keyword evidence="7" id="KW-1185">Reference proteome</keyword>
<dbReference type="NCBIfam" id="TIGR03071">
    <property type="entry name" value="couple_hipA"/>
    <property type="match status" value="1"/>
</dbReference>
<dbReference type="InterPro" id="IPR012893">
    <property type="entry name" value="HipA-like_C"/>
</dbReference>
<dbReference type="Gene3D" id="1.10.1070.20">
    <property type="match status" value="1"/>
</dbReference>
<evidence type="ECO:0000256" key="2">
    <source>
        <dbReference type="ARBA" id="ARBA00022679"/>
    </source>
</evidence>
<proteinExistence type="inferred from homology"/>
<evidence type="ECO:0000313" key="7">
    <source>
        <dbReference type="Proteomes" id="UP001595712"/>
    </source>
</evidence>
<dbReference type="EMBL" id="JBHRWO010000015">
    <property type="protein sequence ID" value="MFC3494394.1"/>
    <property type="molecule type" value="Genomic_DNA"/>
</dbReference>
<dbReference type="InterPro" id="IPR052028">
    <property type="entry name" value="HipA_Ser/Thr_kinase"/>
</dbReference>
<name>A0ABV7Q0M0_9ACTN</name>
<dbReference type="Proteomes" id="UP001595712">
    <property type="component" value="Unassembled WGS sequence"/>
</dbReference>
<comment type="similarity">
    <text evidence="1">Belongs to the HipA Ser/Thr kinase family.</text>
</comment>
<evidence type="ECO:0000313" key="6">
    <source>
        <dbReference type="EMBL" id="MFC3494394.1"/>
    </source>
</evidence>
<feature type="domain" description="HipA N-terminal subdomain 1" evidence="5">
    <location>
        <begin position="11"/>
        <end position="108"/>
    </location>
</feature>
<dbReference type="PANTHER" id="PTHR37419">
    <property type="entry name" value="SERINE/THREONINE-PROTEIN KINASE TOXIN HIPA"/>
    <property type="match status" value="1"/>
</dbReference>
<sequence>MPIPPERRYGVYLYELRVGTLVQRGDETRFNFSDDYFDDPARPVLGLRFEQHRDQPYRAALRLPPWFSNLLPEGPLRQWVARDRDVSSDREMELLAQLGADLPGAIRVAPVDGDSEESIWPEDEVIHRPQPPGAAGSSSPWRFSFAGVALKFSMLRHGDRLSVPAADERGDWIVKFPDHRFPDVPLNEYAMMTLAARAGIEIPEVTLVHRDQLDGLPSVMWPNRESVAYAVRRFDRTEKRSLVHIEDFAQVLDRWATEPHHGSGKYASSFATVLLTAYRGHDEDSLVEATRRIAFNAVIGNGDAHLKNWSLIYRDRRRPKLSPAYDLVATAPYRPSDEPEDFGLKFNGSRRFQDVTLSGFERLAFRIRNRLGTFEADLPELAADVAKRVHAAWPEVRTMLASNPRLQTQIDAWIGQMTNQLQRR</sequence>
<comment type="caution">
    <text evidence="6">The sequence shown here is derived from an EMBL/GenBank/DDBJ whole genome shotgun (WGS) entry which is preliminary data.</text>
</comment>
<evidence type="ECO:0000259" key="4">
    <source>
        <dbReference type="Pfam" id="PF07804"/>
    </source>
</evidence>
<accession>A0ABV7Q0M0</accession>
<evidence type="ECO:0000259" key="5">
    <source>
        <dbReference type="Pfam" id="PF13657"/>
    </source>
</evidence>